<reference evidence="5" key="1">
    <citation type="journal article" date="2014" name="Int. J. Syst. Evol. Microbiol.">
        <title>Complete genome of a new Firmicutes species belonging to the dominant human colonic microbiota ('Ruminococcus bicirculans') reveals two chromosomes and a selective capacity to utilize plant glucans.</title>
        <authorList>
            <consortium name="NISC Comparative Sequencing Program"/>
            <person name="Wegmann U."/>
            <person name="Louis P."/>
            <person name="Goesmann A."/>
            <person name="Henrissat B."/>
            <person name="Duncan S.H."/>
            <person name="Flint H.J."/>
        </authorList>
    </citation>
    <scope>NUCLEOTIDE SEQUENCE</scope>
    <source>
        <strain evidence="5">CECT 8869</strain>
    </source>
</reference>
<feature type="transmembrane region" description="Helical" evidence="3">
    <location>
        <begin position="7"/>
        <end position="25"/>
    </location>
</feature>
<dbReference type="EMBL" id="JAUKUC010000001">
    <property type="protein sequence ID" value="MDO1512685.1"/>
    <property type="molecule type" value="Genomic_DNA"/>
</dbReference>
<dbReference type="InterPro" id="IPR036737">
    <property type="entry name" value="OmpA-like_sf"/>
</dbReference>
<keyword evidence="3" id="KW-1133">Transmembrane helix</keyword>
<organism evidence="5 6">
    <name type="scientific">Maribacter confluentis</name>
    <dbReference type="NCBI Taxonomy" id="1656093"/>
    <lineage>
        <taxon>Bacteria</taxon>
        <taxon>Pseudomonadati</taxon>
        <taxon>Bacteroidota</taxon>
        <taxon>Flavobacteriia</taxon>
        <taxon>Flavobacteriales</taxon>
        <taxon>Flavobacteriaceae</taxon>
        <taxon>Maribacter</taxon>
    </lineage>
</organism>
<dbReference type="Gene3D" id="3.30.1330.60">
    <property type="entry name" value="OmpA-like domain"/>
    <property type="match status" value="2"/>
</dbReference>
<dbReference type="PANTHER" id="PTHR30329:SF21">
    <property type="entry name" value="LIPOPROTEIN YIAD-RELATED"/>
    <property type="match status" value="1"/>
</dbReference>
<dbReference type="Pfam" id="PF00691">
    <property type="entry name" value="OmpA"/>
    <property type="match status" value="1"/>
</dbReference>
<sequence length="304" mass="33108">MSKTTTNLLLMLITIVAGTFLYIYFCSECGSFTKEPAKTVTETPATVVTPKATSFPFAIQGEGLNFSSNDNYNFNLSSNDFVQPLSAEVNMGISELKSYLDGNENQILNITGYYTSDEENNTAFPNLGLARANSVKNDLASKGVSTSQINTLGKLMDDMVAKDGIYYGPVSFGLDTKSETADDELKALYDAIQADPLILYFNTAQASITLDAAQRQKIADISKYLDRVKGAQVDIVGHTDNTGKASTNMRLGLDRANFAKDYLLKNGISEDKIITSSKGQTDPIADNATEEGRDKNRRTVITLK</sequence>
<feature type="region of interest" description="Disordered" evidence="2">
    <location>
        <begin position="278"/>
        <end position="304"/>
    </location>
</feature>
<evidence type="ECO:0000256" key="1">
    <source>
        <dbReference type="PROSITE-ProRule" id="PRU00473"/>
    </source>
</evidence>
<protein>
    <submittedName>
        <fullName evidence="5">OmpA family protein</fullName>
    </submittedName>
</protein>
<evidence type="ECO:0000313" key="6">
    <source>
        <dbReference type="Proteomes" id="UP001168579"/>
    </source>
</evidence>
<evidence type="ECO:0000256" key="2">
    <source>
        <dbReference type="SAM" id="MobiDB-lite"/>
    </source>
</evidence>
<dbReference type="CDD" id="cd07185">
    <property type="entry name" value="OmpA_C-like"/>
    <property type="match status" value="1"/>
</dbReference>
<evidence type="ECO:0000259" key="4">
    <source>
        <dbReference type="PROSITE" id="PS51123"/>
    </source>
</evidence>
<keyword evidence="3" id="KW-0812">Transmembrane</keyword>
<evidence type="ECO:0000256" key="3">
    <source>
        <dbReference type="SAM" id="Phobius"/>
    </source>
</evidence>
<proteinExistence type="predicted"/>
<feature type="domain" description="OmpA-like" evidence="4">
    <location>
        <begin position="188"/>
        <end position="304"/>
    </location>
</feature>
<gene>
    <name evidence="5" type="ORF">Q2T41_08460</name>
</gene>
<name>A0ABT8RPD0_9FLAO</name>
<keyword evidence="1 3" id="KW-0472">Membrane</keyword>
<reference evidence="5" key="2">
    <citation type="submission" date="2023-06" db="EMBL/GenBank/DDBJ databases">
        <authorList>
            <person name="Lucena T."/>
            <person name="Sun Q."/>
        </authorList>
    </citation>
    <scope>NUCLEOTIDE SEQUENCE</scope>
    <source>
        <strain evidence="5">CECT 8869</strain>
    </source>
</reference>
<accession>A0ABT8RPD0</accession>
<dbReference type="Proteomes" id="UP001168579">
    <property type="component" value="Unassembled WGS sequence"/>
</dbReference>
<dbReference type="RefSeq" id="WP_304435719.1">
    <property type="nucleotide sequence ID" value="NZ_JAUKUC010000001.1"/>
</dbReference>
<dbReference type="SUPFAM" id="SSF103088">
    <property type="entry name" value="OmpA-like"/>
    <property type="match status" value="2"/>
</dbReference>
<dbReference type="InterPro" id="IPR006665">
    <property type="entry name" value="OmpA-like"/>
</dbReference>
<evidence type="ECO:0000313" key="5">
    <source>
        <dbReference type="EMBL" id="MDO1512685.1"/>
    </source>
</evidence>
<dbReference type="PROSITE" id="PS51123">
    <property type="entry name" value="OMPA_2"/>
    <property type="match status" value="1"/>
</dbReference>
<dbReference type="InterPro" id="IPR050330">
    <property type="entry name" value="Bact_OuterMem_StrucFunc"/>
</dbReference>
<keyword evidence="6" id="KW-1185">Reference proteome</keyword>
<dbReference type="PANTHER" id="PTHR30329">
    <property type="entry name" value="STATOR ELEMENT OF FLAGELLAR MOTOR COMPLEX"/>
    <property type="match status" value="1"/>
</dbReference>
<comment type="caution">
    <text evidence="5">The sequence shown here is derived from an EMBL/GenBank/DDBJ whole genome shotgun (WGS) entry which is preliminary data.</text>
</comment>